<evidence type="ECO:0000256" key="3">
    <source>
        <dbReference type="ARBA" id="ARBA00022827"/>
    </source>
</evidence>
<evidence type="ECO:0000313" key="7">
    <source>
        <dbReference type="Proteomes" id="UP001166291"/>
    </source>
</evidence>
<accession>A0ABS6VVX0</accession>
<dbReference type="Pfam" id="PF00890">
    <property type="entry name" value="FAD_binding_2"/>
    <property type="match status" value="1"/>
</dbReference>
<evidence type="ECO:0000256" key="1">
    <source>
        <dbReference type="ARBA" id="ARBA00001974"/>
    </source>
</evidence>
<dbReference type="EMBL" id="JAHWDQ010000006">
    <property type="protein sequence ID" value="MBW2942489.1"/>
    <property type="molecule type" value="Genomic_DNA"/>
</dbReference>
<keyword evidence="4" id="KW-0560">Oxidoreductase</keyword>
<dbReference type="InterPro" id="IPR003953">
    <property type="entry name" value="FAD-dep_OxRdtase_2_FAD-bd"/>
</dbReference>
<gene>
    <name evidence="6" type="ORF">KXJ70_16955</name>
</gene>
<name>A0ABS6VVX0_9GAMM</name>
<dbReference type="InterPro" id="IPR050315">
    <property type="entry name" value="FAD-oxidoreductase_2"/>
</dbReference>
<protein>
    <submittedName>
        <fullName evidence="6">FAD-dependent oxidoreductase</fullName>
    </submittedName>
</protein>
<evidence type="ECO:0000256" key="2">
    <source>
        <dbReference type="ARBA" id="ARBA00022630"/>
    </source>
</evidence>
<evidence type="ECO:0000256" key="4">
    <source>
        <dbReference type="ARBA" id="ARBA00023002"/>
    </source>
</evidence>
<keyword evidence="3" id="KW-0274">FAD</keyword>
<dbReference type="PANTHER" id="PTHR43400:SF10">
    <property type="entry name" value="3-OXOSTEROID 1-DEHYDROGENASE"/>
    <property type="match status" value="1"/>
</dbReference>
<organism evidence="6 7">
    <name type="scientific">Zhongshania aquimaris</name>
    <dbReference type="NCBI Taxonomy" id="2857107"/>
    <lineage>
        <taxon>Bacteria</taxon>
        <taxon>Pseudomonadati</taxon>
        <taxon>Pseudomonadota</taxon>
        <taxon>Gammaproteobacteria</taxon>
        <taxon>Cellvibrionales</taxon>
        <taxon>Spongiibacteraceae</taxon>
        <taxon>Zhongshania</taxon>
    </lineage>
</organism>
<evidence type="ECO:0000313" key="6">
    <source>
        <dbReference type="EMBL" id="MBW2942489.1"/>
    </source>
</evidence>
<proteinExistence type="predicted"/>
<keyword evidence="2" id="KW-0285">Flavoprotein</keyword>
<sequence length="558" mass="59912">MQTVDESADFIIVGSGGGALCAALYLASHNKKVVVLEKSAYVGGTTARSGGVMWIPNNCFLKRDGIPDSFEKAAQYLDNLCDEFEPVPGASQIRRHTYIRQAPEMIEYLLAQGIALDRAKHWPDYYDERPGGLSCGRSVVAAPFNINSLGEWKKRMRPGFLEMPVSLEEALILPYFKRSPASRKLMLKVVWRVALALLSGKRYASAGKALQGRMLQAALAAGADIRLESPVSKLVVEDGQVKGVVTENGGKERRINATLGVLVGAGGFAHNKQMREQYQPGTSPRWSSALPEDSGEMIQEMARHGAALAQMNEMVGNQCVLPPGSSEGEIQFGAQAITAKPHAILVDQTGQRYMNEGGSYMAYCKAMLAHNQTTPAVPSWAIFDSQFMAKYMLAGTMPGKKKPADWFESGFLKQADSLAELAGLINVEPAALTSTVKRFNGFAQTGKDEDFQRGERAYDKWLGDALSAESPSLGEINRAPFYAVAVYPGDVGTYGGVVTDEYARVLTESGAVIKGLYATGVSTASVMGGAYPGAGASVGPSFTWGYVAAKHVLSSSAE</sequence>
<reference evidence="6" key="1">
    <citation type="submission" date="2021-07" db="EMBL/GenBank/DDBJ databases">
        <title>Zhongshania sp. CAU 1632 isolated from seawater.</title>
        <authorList>
            <person name="Kim W."/>
        </authorList>
    </citation>
    <scope>NUCLEOTIDE SEQUENCE</scope>
    <source>
        <strain evidence="6">CAU 1632</strain>
    </source>
</reference>
<dbReference type="PANTHER" id="PTHR43400">
    <property type="entry name" value="FUMARATE REDUCTASE"/>
    <property type="match status" value="1"/>
</dbReference>
<comment type="caution">
    <text evidence="6">The sequence shown here is derived from an EMBL/GenBank/DDBJ whole genome shotgun (WGS) entry which is preliminary data.</text>
</comment>
<dbReference type="Proteomes" id="UP001166291">
    <property type="component" value="Unassembled WGS sequence"/>
</dbReference>
<dbReference type="RefSeq" id="WP_219044736.1">
    <property type="nucleotide sequence ID" value="NZ_JAHWDQ010000006.1"/>
</dbReference>
<comment type="cofactor">
    <cofactor evidence="1">
        <name>FAD</name>
        <dbReference type="ChEBI" id="CHEBI:57692"/>
    </cofactor>
</comment>
<keyword evidence="7" id="KW-1185">Reference proteome</keyword>
<evidence type="ECO:0000259" key="5">
    <source>
        <dbReference type="Pfam" id="PF00890"/>
    </source>
</evidence>
<feature type="domain" description="FAD-dependent oxidoreductase 2 FAD-binding" evidence="5">
    <location>
        <begin position="9"/>
        <end position="538"/>
    </location>
</feature>